<dbReference type="UniPathway" id="UPA00143"/>
<feature type="domain" description="RING-type" evidence="12">
    <location>
        <begin position="244"/>
        <end position="443"/>
    </location>
</feature>
<keyword evidence="7" id="KW-0677">Repeat</keyword>
<keyword evidence="5" id="KW-0808">Transferase</keyword>
<dbReference type="AlphaFoldDB" id="D7LMM6"/>
<dbReference type="Pfam" id="PF01485">
    <property type="entry name" value="IBR"/>
    <property type="match status" value="2"/>
</dbReference>
<dbReference type="PANTHER" id="PTHR11685">
    <property type="entry name" value="RBR FAMILY RING FINGER AND IBR DOMAIN-CONTAINING"/>
    <property type="match status" value="1"/>
</dbReference>
<dbReference type="Gene3D" id="1.20.120.1750">
    <property type="match status" value="1"/>
</dbReference>
<dbReference type="EMBL" id="GL348717">
    <property type="protein sequence ID" value="EFH53667.1"/>
    <property type="molecule type" value="Genomic_DNA"/>
</dbReference>
<evidence type="ECO:0000256" key="9">
    <source>
        <dbReference type="ARBA" id="ARBA00022786"/>
    </source>
</evidence>
<dbReference type="CDD" id="cd10910">
    <property type="entry name" value="PIN_limkain_b1_N_like"/>
    <property type="match status" value="1"/>
</dbReference>
<dbReference type="SMART" id="SM00647">
    <property type="entry name" value="IBR"/>
    <property type="match status" value="2"/>
</dbReference>
<name>D7LMM6_ARALL</name>
<feature type="transmembrane region" description="Helical" evidence="11">
    <location>
        <begin position="446"/>
        <end position="464"/>
    </location>
</feature>
<dbReference type="CDD" id="cd22582">
    <property type="entry name" value="BRcat_RBR_unk"/>
    <property type="match status" value="1"/>
</dbReference>
<keyword evidence="8" id="KW-0863">Zinc-finger</keyword>
<evidence type="ECO:0000256" key="11">
    <source>
        <dbReference type="SAM" id="Phobius"/>
    </source>
</evidence>
<keyword evidence="9" id="KW-0833">Ubl conjugation pathway</keyword>
<keyword evidence="14" id="KW-1185">Reference proteome</keyword>
<evidence type="ECO:0000313" key="13">
    <source>
        <dbReference type="EMBL" id="EFH53667.1"/>
    </source>
</evidence>
<evidence type="ECO:0000256" key="6">
    <source>
        <dbReference type="ARBA" id="ARBA00022723"/>
    </source>
</evidence>
<evidence type="ECO:0000256" key="8">
    <source>
        <dbReference type="ARBA" id="ARBA00022771"/>
    </source>
</evidence>
<keyword evidence="10" id="KW-0862">Zinc</keyword>
<evidence type="ECO:0000256" key="1">
    <source>
        <dbReference type="ARBA" id="ARBA00001798"/>
    </source>
</evidence>
<protein>
    <recommendedName>
        <fullName evidence="4">RBR-type E3 ubiquitin transferase</fullName>
        <ecNumber evidence="4">2.3.2.31</ecNumber>
    </recommendedName>
</protein>
<dbReference type="InterPro" id="IPR044066">
    <property type="entry name" value="TRIAD_supradom"/>
</dbReference>
<sequence length="467" mass="53064">MALPSPQPVDHNPLDQLVKNSFSVRSDSLFATGTISVLWDVHECPIPASLKVRDVFNNIKKVLRNNGFFGPVDIKPYVNLLNMDLVEVFETIPVSLLPGDRGIRLDYYLMHFFILAIDNGGFRPFTLVLILGDISGLDELFRVINILQSRLRFKVLIAQPPRGSVLSLTEIGLCNGLLAGQDLLIQNSVVMRRSAPEQENIALLMDDVQRIRRELTSSIPVTVTKNQAKFAYKLSKELIGIRTPPTEKKTCGGVSIEPEPMFSVALCRHQFGVEWMKQHIEVRLIEGDVPRCPHYGCTSILTLKSCAHLLTPKLKEMWEQRIKEDSIPVCDRFHCPNPRCWALMSKTELFESTEDGVRRCCFKCRKPFCINCKVLWHSNLSCKEYKTLGLNPKTISRQCKKCQHMIKQTHKTINVTCRCGYSFCYTCGAQWKLGGCRHHSQMVADVLVPGFIFFFLSMIICSISRRV</sequence>
<accession>D7LMM6</accession>
<evidence type="ECO:0000256" key="10">
    <source>
        <dbReference type="ARBA" id="ARBA00022833"/>
    </source>
</evidence>
<dbReference type="GO" id="GO:0061630">
    <property type="term" value="F:ubiquitin protein ligase activity"/>
    <property type="evidence" value="ECO:0007669"/>
    <property type="project" value="UniProtKB-EC"/>
</dbReference>
<evidence type="ECO:0000256" key="3">
    <source>
        <dbReference type="ARBA" id="ARBA00004906"/>
    </source>
</evidence>
<dbReference type="InterPro" id="IPR031127">
    <property type="entry name" value="E3_UB_ligase_RBR"/>
</dbReference>
<evidence type="ECO:0000259" key="12">
    <source>
        <dbReference type="PROSITE" id="PS51873"/>
    </source>
</evidence>
<dbReference type="CDD" id="cd22584">
    <property type="entry name" value="Rcat_RBR_unk"/>
    <property type="match status" value="1"/>
</dbReference>
<dbReference type="eggNOG" id="KOG1812">
    <property type="taxonomic scope" value="Eukaryota"/>
</dbReference>
<dbReference type="EC" id="2.3.2.31" evidence="4"/>
<dbReference type="Gramene" id="Al_scaffold_0005_1306">
    <property type="protein sequence ID" value="Al_scaffold_0005_1306"/>
    <property type="gene ID" value="Al_scaffold_0005_1306"/>
</dbReference>
<evidence type="ECO:0000256" key="7">
    <source>
        <dbReference type="ARBA" id="ARBA00022737"/>
    </source>
</evidence>
<comment type="cofactor">
    <cofactor evidence="2">
        <name>Zn(2+)</name>
        <dbReference type="ChEBI" id="CHEBI:29105"/>
    </cofactor>
</comment>
<dbReference type="GO" id="GO:0008270">
    <property type="term" value="F:zinc ion binding"/>
    <property type="evidence" value="ECO:0007669"/>
    <property type="project" value="UniProtKB-KW"/>
</dbReference>
<dbReference type="GO" id="GO:0016567">
    <property type="term" value="P:protein ubiquitination"/>
    <property type="evidence" value="ECO:0007669"/>
    <property type="project" value="UniProtKB-UniPathway"/>
</dbReference>
<dbReference type="InterPro" id="IPR002867">
    <property type="entry name" value="IBR_dom"/>
</dbReference>
<proteinExistence type="predicted"/>
<dbReference type="HOGENOM" id="CLU_585757_0_0_1"/>
<comment type="pathway">
    <text evidence="3">Protein modification; protein ubiquitination.</text>
</comment>
<keyword evidence="11" id="KW-0472">Membrane</keyword>
<organism evidence="14">
    <name type="scientific">Arabidopsis lyrata subsp. lyrata</name>
    <name type="common">Lyre-leaved rock-cress</name>
    <dbReference type="NCBI Taxonomy" id="81972"/>
    <lineage>
        <taxon>Eukaryota</taxon>
        <taxon>Viridiplantae</taxon>
        <taxon>Streptophyta</taxon>
        <taxon>Embryophyta</taxon>
        <taxon>Tracheophyta</taxon>
        <taxon>Spermatophyta</taxon>
        <taxon>Magnoliopsida</taxon>
        <taxon>eudicotyledons</taxon>
        <taxon>Gunneridae</taxon>
        <taxon>Pentapetalae</taxon>
        <taxon>rosids</taxon>
        <taxon>malvids</taxon>
        <taxon>Brassicales</taxon>
        <taxon>Brassicaceae</taxon>
        <taxon>Camelineae</taxon>
        <taxon>Arabidopsis</taxon>
    </lineage>
</organism>
<dbReference type="PROSITE" id="PS51873">
    <property type="entry name" value="TRIAD"/>
    <property type="match status" value="1"/>
</dbReference>
<gene>
    <name evidence="13" type="ORF">ARALYDRAFT_665271</name>
</gene>
<comment type="catalytic activity">
    <reaction evidence="1">
        <text>[E2 ubiquitin-conjugating enzyme]-S-ubiquitinyl-L-cysteine + [acceptor protein]-L-lysine = [E2 ubiquitin-conjugating enzyme]-L-cysteine + [acceptor protein]-N(6)-ubiquitinyl-L-lysine.</text>
        <dbReference type="EC" id="2.3.2.31"/>
    </reaction>
</comment>
<keyword evidence="11" id="KW-0812">Transmembrane</keyword>
<keyword evidence="6" id="KW-0479">Metal-binding</keyword>
<evidence type="ECO:0000313" key="14">
    <source>
        <dbReference type="Proteomes" id="UP000008694"/>
    </source>
</evidence>
<keyword evidence="11" id="KW-1133">Transmembrane helix</keyword>
<evidence type="ECO:0000256" key="4">
    <source>
        <dbReference type="ARBA" id="ARBA00012251"/>
    </source>
</evidence>
<reference evidence="14" key="1">
    <citation type="journal article" date="2011" name="Nat. Genet.">
        <title>The Arabidopsis lyrata genome sequence and the basis of rapid genome size change.</title>
        <authorList>
            <person name="Hu T.T."/>
            <person name="Pattyn P."/>
            <person name="Bakker E.G."/>
            <person name="Cao J."/>
            <person name="Cheng J.-F."/>
            <person name="Clark R.M."/>
            <person name="Fahlgren N."/>
            <person name="Fawcett J.A."/>
            <person name="Grimwood J."/>
            <person name="Gundlach H."/>
            <person name="Haberer G."/>
            <person name="Hollister J.D."/>
            <person name="Ossowski S."/>
            <person name="Ottilar R.P."/>
            <person name="Salamov A.A."/>
            <person name="Schneeberger K."/>
            <person name="Spannagl M."/>
            <person name="Wang X."/>
            <person name="Yang L."/>
            <person name="Nasrallah M.E."/>
            <person name="Bergelson J."/>
            <person name="Carrington J.C."/>
            <person name="Gaut B.S."/>
            <person name="Schmutz J."/>
            <person name="Mayer K.F.X."/>
            <person name="Van de Peer Y."/>
            <person name="Grigoriev I.V."/>
            <person name="Nordborg M."/>
            <person name="Weigel D."/>
            <person name="Guo Y.-L."/>
        </authorList>
    </citation>
    <scope>NUCLEOTIDE SEQUENCE [LARGE SCALE GENOMIC DNA]</scope>
    <source>
        <strain evidence="14">cv. MN47</strain>
    </source>
</reference>
<dbReference type="Proteomes" id="UP000008694">
    <property type="component" value="Unassembled WGS sequence"/>
</dbReference>
<dbReference type="SUPFAM" id="SSF57850">
    <property type="entry name" value="RING/U-box"/>
    <property type="match status" value="2"/>
</dbReference>
<evidence type="ECO:0000256" key="2">
    <source>
        <dbReference type="ARBA" id="ARBA00001947"/>
    </source>
</evidence>
<evidence type="ECO:0000256" key="5">
    <source>
        <dbReference type="ARBA" id="ARBA00022679"/>
    </source>
</evidence>